<dbReference type="Proteomes" id="UP000027120">
    <property type="component" value="Unassembled WGS sequence"/>
</dbReference>
<name>A0A067CZE8_CITSI</name>
<accession>A0A067CZE8</accession>
<keyword evidence="2" id="KW-1185">Reference proteome</keyword>
<organism evidence="1 2">
    <name type="scientific">Citrus sinensis</name>
    <name type="common">Sweet orange</name>
    <name type="synonym">Citrus aurantium var. sinensis</name>
    <dbReference type="NCBI Taxonomy" id="2711"/>
    <lineage>
        <taxon>Eukaryota</taxon>
        <taxon>Viridiplantae</taxon>
        <taxon>Streptophyta</taxon>
        <taxon>Embryophyta</taxon>
        <taxon>Tracheophyta</taxon>
        <taxon>Spermatophyta</taxon>
        <taxon>Magnoliopsida</taxon>
        <taxon>eudicotyledons</taxon>
        <taxon>Gunneridae</taxon>
        <taxon>Pentapetalae</taxon>
        <taxon>rosids</taxon>
        <taxon>malvids</taxon>
        <taxon>Sapindales</taxon>
        <taxon>Rutaceae</taxon>
        <taxon>Aurantioideae</taxon>
        <taxon>Citrus</taxon>
    </lineage>
</organism>
<evidence type="ECO:0000313" key="1">
    <source>
        <dbReference type="EMBL" id="KDO36084.1"/>
    </source>
</evidence>
<evidence type="ECO:0000313" key="2">
    <source>
        <dbReference type="Proteomes" id="UP000027120"/>
    </source>
</evidence>
<gene>
    <name evidence="1" type="ORF">CISIN_1g034941mg</name>
</gene>
<sequence>MDITLITIFKSIYLRKDFVWSSNQFYHNQIIITSTLARTENITFSIISSQKSLVIHKLPSNPTDELFIKQTKISSLFA</sequence>
<dbReference type="EMBL" id="KK795917">
    <property type="protein sequence ID" value="KDO36084.1"/>
    <property type="molecule type" value="Genomic_DNA"/>
</dbReference>
<protein>
    <submittedName>
        <fullName evidence="1">Uncharacterized protein</fullName>
    </submittedName>
</protein>
<dbReference type="AlphaFoldDB" id="A0A067CZE8"/>
<proteinExistence type="predicted"/>
<reference evidence="1 2" key="1">
    <citation type="submission" date="2014-04" db="EMBL/GenBank/DDBJ databases">
        <authorList>
            <consortium name="International Citrus Genome Consortium"/>
            <person name="Gmitter F."/>
            <person name="Chen C."/>
            <person name="Farmerie W."/>
            <person name="Harkins T."/>
            <person name="Desany B."/>
            <person name="Mohiuddin M."/>
            <person name="Kodira C."/>
            <person name="Borodovsky M."/>
            <person name="Lomsadze A."/>
            <person name="Burns P."/>
            <person name="Jenkins J."/>
            <person name="Prochnik S."/>
            <person name="Shu S."/>
            <person name="Chapman J."/>
            <person name="Pitluck S."/>
            <person name="Schmutz J."/>
            <person name="Rokhsar D."/>
        </authorList>
    </citation>
    <scope>NUCLEOTIDE SEQUENCE</scope>
</reference>